<dbReference type="InterPro" id="IPR011622">
    <property type="entry name" value="7TMR_DISM_rcpt_extracell_dom2"/>
</dbReference>
<protein>
    <submittedName>
        <fullName evidence="6">Receptor</fullName>
    </submittedName>
</protein>
<feature type="transmembrane region" description="Helical" evidence="2">
    <location>
        <begin position="261"/>
        <end position="279"/>
    </location>
</feature>
<keyword evidence="1" id="KW-0175">Coiled coil</keyword>
<sequence>MKRILLTLFLLLFTVVAGIQLVHAQRISGSFTLKIDDNLDERIFSIAQLEFFEDTTSTLGFRDIIQPDFQENFKIRPSFNKNKFNIDNTYWVKLSIDKTPESDKKWLMEFYDQTIDVVEVYAPDGRGGYDKILMGDAIPFGSRAFKHKNFELLIKNTSEGISNYYVKIQSHQKADIRIAIRSVNRFIYYALNEYFTYGVFYGMILIIGLYNLLVYTVIRETKYLYYTFYLISVGIYALSVDGIAFQYLWPNSPKWNQIANGVFSFSIVLWAILFSIKFLNTRFRSPRIHKALIIILGIKSVIFLIALLWEPKLLEIRYYDIIPFFFIFIASIYIWSRGYKVARFFVIAYGVLFIGVVVKVLVNAAIIPHMTLVYYSLHLAFLVEMLLLTFALGDRIQILKDNRDRAMRRTIRQMEDNFALKEKVNRELELKVSERTKELAHKNKLLEEYNQQLTDKDEEIKRINSLLDRDNWKLKSSIKESFQARLSNKLLSFEEFQRIFPDQSACLRYLEEFKWGQGYECRQCGNTKSSKGPKLFTRRCSKCGHIDSVTAGTIFHGVKFPLEKAFYITYELIANTEKRTLEQLAELLELRKNTVWNFRKKTRQNIEAHNINNPHWDDILIMAEEKVNGKK</sequence>
<feature type="domain" description="Transposase zinc-ribbon" evidence="5">
    <location>
        <begin position="501"/>
        <end position="545"/>
    </location>
</feature>
<evidence type="ECO:0000313" key="7">
    <source>
        <dbReference type="Proteomes" id="UP000248688"/>
    </source>
</evidence>
<keyword evidence="7" id="KW-1185">Reference proteome</keyword>
<dbReference type="AlphaFoldDB" id="A0A2Z4IMZ3"/>
<evidence type="ECO:0000256" key="1">
    <source>
        <dbReference type="SAM" id="Coils"/>
    </source>
</evidence>
<feature type="coiled-coil region" evidence="1">
    <location>
        <begin position="411"/>
        <end position="466"/>
    </location>
</feature>
<reference evidence="6 7" key="1">
    <citation type="submission" date="2018-06" db="EMBL/GenBank/DDBJ databases">
        <title>Echinicola strongylocentroti sp. nov., isolated from a sea urchin Strongylocentrotus intermedius.</title>
        <authorList>
            <person name="Bae S.S."/>
        </authorList>
    </citation>
    <scope>NUCLEOTIDE SEQUENCE [LARGE SCALE GENOMIC DNA]</scope>
    <source>
        <strain evidence="6 7">MEBiC08714</strain>
    </source>
</reference>
<feature type="transmembrane region" description="Helical" evidence="2">
    <location>
        <begin position="291"/>
        <end position="310"/>
    </location>
</feature>
<dbReference type="EMBL" id="CP030041">
    <property type="protein sequence ID" value="AWW31966.1"/>
    <property type="molecule type" value="Genomic_DNA"/>
</dbReference>
<dbReference type="Gene3D" id="2.60.40.2380">
    <property type="match status" value="1"/>
</dbReference>
<feature type="domain" description="7TM-DISM receptor extracellular" evidence="4">
    <location>
        <begin position="48"/>
        <end position="180"/>
    </location>
</feature>
<keyword evidence="2" id="KW-0472">Membrane</keyword>
<feature type="transmembrane region" description="Helical" evidence="2">
    <location>
        <begin position="194"/>
        <end position="214"/>
    </location>
</feature>
<feature type="domain" description="7TM-DISM receptor extracellular" evidence="3">
    <location>
        <begin position="193"/>
        <end position="395"/>
    </location>
</feature>
<keyword evidence="2" id="KW-0812">Transmembrane</keyword>
<dbReference type="OrthoDB" id="9783459at2"/>
<keyword evidence="2" id="KW-1133">Transmembrane helix</keyword>
<feature type="transmembrane region" description="Helical" evidence="2">
    <location>
        <begin position="316"/>
        <end position="335"/>
    </location>
</feature>
<evidence type="ECO:0000259" key="5">
    <source>
        <dbReference type="Pfam" id="PF12760"/>
    </source>
</evidence>
<organism evidence="6 7">
    <name type="scientific">Echinicola strongylocentroti</name>
    <dbReference type="NCBI Taxonomy" id="1795355"/>
    <lineage>
        <taxon>Bacteria</taxon>
        <taxon>Pseudomonadati</taxon>
        <taxon>Bacteroidota</taxon>
        <taxon>Cytophagia</taxon>
        <taxon>Cytophagales</taxon>
        <taxon>Cyclobacteriaceae</taxon>
        <taxon>Echinicola</taxon>
    </lineage>
</organism>
<dbReference type="KEGG" id="est:DN752_18495"/>
<name>A0A2Z4IMZ3_9BACT</name>
<feature type="transmembrane region" description="Helical" evidence="2">
    <location>
        <begin position="226"/>
        <end position="249"/>
    </location>
</feature>
<accession>A0A2Z4IMZ3</accession>
<dbReference type="Proteomes" id="UP000248688">
    <property type="component" value="Chromosome"/>
</dbReference>
<gene>
    <name evidence="6" type="ORF">DN752_18495</name>
</gene>
<dbReference type="InterPro" id="IPR011623">
    <property type="entry name" value="7TMR_DISM_rcpt_extracell_dom1"/>
</dbReference>
<feature type="transmembrane region" description="Helical" evidence="2">
    <location>
        <begin position="344"/>
        <end position="366"/>
    </location>
</feature>
<dbReference type="Pfam" id="PF07695">
    <property type="entry name" value="7TMR-DISM_7TM"/>
    <property type="match status" value="1"/>
</dbReference>
<dbReference type="RefSeq" id="WP_112785339.1">
    <property type="nucleotide sequence ID" value="NZ_CP030041.1"/>
</dbReference>
<evidence type="ECO:0000259" key="3">
    <source>
        <dbReference type="Pfam" id="PF07695"/>
    </source>
</evidence>
<dbReference type="Pfam" id="PF07696">
    <property type="entry name" value="7TMR-DISMED2"/>
    <property type="match status" value="1"/>
</dbReference>
<proteinExistence type="predicted"/>
<feature type="transmembrane region" description="Helical" evidence="2">
    <location>
        <begin position="372"/>
        <end position="393"/>
    </location>
</feature>
<keyword evidence="6" id="KW-0675">Receptor</keyword>
<evidence type="ECO:0000313" key="6">
    <source>
        <dbReference type="EMBL" id="AWW31966.1"/>
    </source>
</evidence>
<dbReference type="Pfam" id="PF12760">
    <property type="entry name" value="Zn_ribbon_IS1595"/>
    <property type="match status" value="1"/>
</dbReference>
<evidence type="ECO:0000256" key="2">
    <source>
        <dbReference type="SAM" id="Phobius"/>
    </source>
</evidence>
<evidence type="ECO:0000259" key="4">
    <source>
        <dbReference type="Pfam" id="PF07696"/>
    </source>
</evidence>
<dbReference type="InterPro" id="IPR024442">
    <property type="entry name" value="Transposase_Zn_ribbon"/>
</dbReference>